<dbReference type="Proteomes" id="UP001151760">
    <property type="component" value="Unassembled WGS sequence"/>
</dbReference>
<reference evidence="2" key="2">
    <citation type="submission" date="2022-01" db="EMBL/GenBank/DDBJ databases">
        <authorList>
            <person name="Yamashiro T."/>
            <person name="Shiraishi A."/>
            <person name="Satake H."/>
            <person name="Nakayama K."/>
        </authorList>
    </citation>
    <scope>NUCLEOTIDE SEQUENCE</scope>
</reference>
<dbReference type="EMBL" id="BQNB010018200">
    <property type="protein sequence ID" value="GJT71814.1"/>
    <property type="molecule type" value="Genomic_DNA"/>
</dbReference>
<reference evidence="2" key="1">
    <citation type="journal article" date="2022" name="Int. J. Mol. Sci.">
        <title>Draft Genome of Tanacetum Coccineum: Genomic Comparison of Closely Related Tanacetum-Family Plants.</title>
        <authorList>
            <person name="Yamashiro T."/>
            <person name="Shiraishi A."/>
            <person name="Nakayama K."/>
            <person name="Satake H."/>
        </authorList>
    </citation>
    <scope>NUCLEOTIDE SEQUENCE</scope>
</reference>
<organism evidence="2 3">
    <name type="scientific">Tanacetum coccineum</name>
    <dbReference type="NCBI Taxonomy" id="301880"/>
    <lineage>
        <taxon>Eukaryota</taxon>
        <taxon>Viridiplantae</taxon>
        <taxon>Streptophyta</taxon>
        <taxon>Embryophyta</taxon>
        <taxon>Tracheophyta</taxon>
        <taxon>Spermatophyta</taxon>
        <taxon>Magnoliopsida</taxon>
        <taxon>eudicotyledons</taxon>
        <taxon>Gunneridae</taxon>
        <taxon>Pentapetalae</taxon>
        <taxon>asterids</taxon>
        <taxon>campanulids</taxon>
        <taxon>Asterales</taxon>
        <taxon>Asteraceae</taxon>
        <taxon>Asteroideae</taxon>
        <taxon>Anthemideae</taxon>
        <taxon>Anthemidinae</taxon>
        <taxon>Tanacetum</taxon>
    </lineage>
</organism>
<keyword evidence="1" id="KW-1133">Transmembrane helix</keyword>
<evidence type="ECO:0000313" key="3">
    <source>
        <dbReference type="Proteomes" id="UP001151760"/>
    </source>
</evidence>
<comment type="caution">
    <text evidence="2">The sequence shown here is derived from an EMBL/GenBank/DDBJ whole genome shotgun (WGS) entry which is preliminary data.</text>
</comment>
<proteinExistence type="predicted"/>
<sequence>MFPLGAAHFPYGVFVIYANILCYQLLLQSLSNSALFVALMAPLGERAIVVEMTLCALGAKIPTYKAYFCFSRSAKQSRVLHVRPNLRLISLMTRRVFYHSSDDASIQSLEAFANSACIAFWKAESHVRDDVV</sequence>
<gene>
    <name evidence="2" type="ORF">Tco_1031100</name>
</gene>
<evidence type="ECO:0000256" key="1">
    <source>
        <dbReference type="SAM" id="Phobius"/>
    </source>
</evidence>
<protein>
    <submittedName>
        <fullName evidence="2">Uncharacterized protein</fullName>
    </submittedName>
</protein>
<keyword evidence="1" id="KW-0472">Membrane</keyword>
<keyword evidence="1" id="KW-0812">Transmembrane</keyword>
<evidence type="ECO:0000313" key="2">
    <source>
        <dbReference type="EMBL" id="GJT71814.1"/>
    </source>
</evidence>
<accession>A0ABQ5G879</accession>
<keyword evidence="3" id="KW-1185">Reference proteome</keyword>
<name>A0ABQ5G879_9ASTR</name>
<feature type="transmembrane region" description="Helical" evidence="1">
    <location>
        <begin position="6"/>
        <end position="26"/>
    </location>
</feature>